<evidence type="ECO:0000313" key="1">
    <source>
        <dbReference type="EMBL" id="KDR08410.1"/>
    </source>
</evidence>
<reference evidence="1 2" key="1">
    <citation type="journal article" date="2014" name="Nat. Commun.">
        <title>Molecular traces of alternative social organization in a termite genome.</title>
        <authorList>
            <person name="Terrapon N."/>
            <person name="Li C."/>
            <person name="Robertson H.M."/>
            <person name="Ji L."/>
            <person name="Meng X."/>
            <person name="Booth W."/>
            <person name="Chen Z."/>
            <person name="Childers C.P."/>
            <person name="Glastad K.M."/>
            <person name="Gokhale K."/>
            <person name="Gowin J."/>
            <person name="Gronenberg W."/>
            <person name="Hermansen R.A."/>
            <person name="Hu H."/>
            <person name="Hunt B.G."/>
            <person name="Huylmans A.K."/>
            <person name="Khalil S.M."/>
            <person name="Mitchell R.D."/>
            <person name="Munoz-Torres M.C."/>
            <person name="Mustard J.A."/>
            <person name="Pan H."/>
            <person name="Reese J.T."/>
            <person name="Scharf M.E."/>
            <person name="Sun F."/>
            <person name="Vogel H."/>
            <person name="Xiao J."/>
            <person name="Yang W."/>
            <person name="Yang Z."/>
            <person name="Yang Z."/>
            <person name="Zhou J."/>
            <person name="Zhu J."/>
            <person name="Brent C.S."/>
            <person name="Elsik C.G."/>
            <person name="Goodisman M.A."/>
            <person name="Liberles D.A."/>
            <person name="Roe R.M."/>
            <person name="Vargo E.L."/>
            <person name="Vilcinskas A."/>
            <person name="Wang J."/>
            <person name="Bornberg-Bauer E."/>
            <person name="Korb J."/>
            <person name="Zhang G."/>
            <person name="Liebig J."/>
        </authorList>
    </citation>
    <scope>NUCLEOTIDE SEQUENCE [LARGE SCALE GENOMIC DNA]</scope>
    <source>
        <tissue evidence="1">Whole organism</tissue>
    </source>
</reference>
<dbReference type="InParanoid" id="A0A067QKH4"/>
<name>A0A067QKH4_ZOONE</name>
<dbReference type="EMBL" id="KK853330">
    <property type="protein sequence ID" value="KDR08410.1"/>
    <property type="molecule type" value="Genomic_DNA"/>
</dbReference>
<dbReference type="Proteomes" id="UP000027135">
    <property type="component" value="Unassembled WGS sequence"/>
</dbReference>
<organism evidence="1 2">
    <name type="scientific">Zootermopsis nevadensis</name>
    <name type="common">Dampwood termite</name>
    <dbReference type="NCBI Taxonomy" id="136037"/>
    <lineage>
        <taxon>Eukaryota</taxon>
        <taxon>Metazoa</taxon>
        <taxon>Ecdysozoa</taxon>
        <taxon>Arthropoda</taxon>
        <taxon>Hexapoda</taxon>
        <taxon>Insecta</taxon>
        <taxon>Pterygota</taxon>
        <taxon>Neoptera</taxon>
        <taxon>Polyneoptera</taxon>
        <taxon>Dictyoptera</taxon>
        <taxon>Blattodea</taxon>
        <taxon>Blattoidea</taxon>
        <taxon>Termitoidae</taxon>
        <taxon>Termopsidae</taxon>
        <taxon>Zootermopsis</taxon>
    </lineage>
</organism>
<proteinExistence type="predicted"/>
<dbReference type="AlphaFoldDB" id="A0A067QKH4"/>
<protein>
    <submittedName>
        <fullName evidence="1">Uncharacterized protein</fullName>
    </submittedName>
</protein>
<accession>A0A067QKH4</accession>
<evidence type="ECO:0000313" key="2">
    <source>
        <dbReference type="Proteomes" id="UP000027135"/>
    </source>
</evidence>
<sequence length="125" mass="14917">MTMKHEIIKEVDSEFVLQLPCSLFLSEHFTKTGICHIRCKFSKVLLTSRKVMTSHRNITMGHNFRTAERNFTQFVISFLDMGHFAERNYDKQIFRKVLELKITLLLCLIQEEERKIVFEKHIQLL</sequence>
<gene>
    <name evidence="1" type="ORF">L798_01741</name>
</gene>
<keyword evidence="2" id="KW-1185">Reference proteome</keyword>